<dbReference type="Pfam" id="PF02517">
    <property type="entry name" value="Rce1-like"/>
    <property type="match status" value="1"/>
</dbReference>
<keyword evidence="3" id="KW-0645">Protease</keyword>
<sequence>MKFIHEVKKVNWLRILLFYVLILSVTYFSRNLPNLLTLLLSQFSDLHFTWNYNHGIAVTIISFLFYRFSGIKQEITFLGTNKIKALLFPVILFIGYSVHGMNNDNGINKHLWAFIFCAFMLVYNIMEEYTWRGYLTESLGNINLVIKGIISGVFWAIWHLLIFSDFKQYGGFGVFLAFCVVFSVILTFSVSKSKAILIPATIHTLLVSTNVVTLICFALFALILFTWNKSFAKEEQLSKAE</sequence>
<keyword evidence="3" id="KW-0378">Hydrolase</keyword>
<feature type="transmembrane region" description="Helical" evidence="1">
    <location>
        <begin position="110"/>
        <end position="126"/>
    </location>
</feature>
<comment type="caution">
    <text evidence="3">The sequence shown here is derived from an EMBL/GenBank/DDBJ whole genome shotgun (WGS) entry which is preliminary data.</text>
</comment>
<dbReference type="EMBL" id="JAUCQJ010000004">
    <property type="protein sequence ID" value="MDQ8750026.1"/>
    <property type="molecule type" value="Genomic_DNA"/>
</dbReference>
<proteinExistence type="predicted"/>
<dbReference type="InterPro" id="IPR003675">
    <property type="entry name" value="Rce1/LyrA-like_dom"/>
</dbReference>
<dbReference type="GO" id="GO:0004175">
    <property type="term" value="F:endopeptidase activity"/>
    <property type="evidence" value="ECO:0007669"/>
    <property type="project" value="UniProtKB-ARBA"/>
</dbReference>
<feature type="domain" description="CAAX prenyl protease 2/Lysostaphin resistance protein A-like" evidence="2">
    <location>
        <begin position="112"/>
        <end position="205"/>
    </location>
</feature>
<dbReference type="GO" id="GO:0008237">
    <property type="term" value="F:metallopeptidase activity"/>
    <property type="evidence" value="ECO:0007669"/>
    <property type="project" value="UniProtKB-KW"/>
</dbReference>
<dbReference type="AlphaFoldDB" id="A0ABD5B868"/>
<organism evidence="3 4">
    <name type="scientific">Elizabethkingia miricola</name>
    <name type="common">Chryseobacterium miricola</name>
    <dbReference type="NCBI Taxonomy" id="172045"/>
    <lineage>
        <taxon>Bacteria</taxon>
        <taxon>Pseudomonadati</taxon>
        <taxon>Bacteroidota</taxon>
        <taxon>Flavobacteriia</taxon>
        <taxon>Flavobacteriales</taxon>
        <taxon>Weeksellaceae</taxon>
        <taxon>Elizabethkingia</taxon>
    </lineage>
</organism>
<dbReference type="RefSeq" id="WP_260234239.1">
    <property type="nucleotide sequence ID" value="NZ_JAUCQJ010000004.1"/>
</dbReference>
<feature type="transmembrane region" description="Helical" evidence="1">
    <location>
        <begin position="169"/>
        <end position="190"/>
    </location>
</feature>
<evidence type="ECO:0000313" key="3">
    <source>
        <dbReference type="EMBL" id="MDQ8750026.1"/>
    </source>
</evidence>
<protein>
    <submittedName>
        <fullName evidence="3">CPBP family intramembrane metalloprotease</fullName>
        <ecNumber evidence="3">3.4.-.-</ecNumber>
    </submittedName>
</protein>
<keyword evidence="1" id="KW-0472">Membrane</keyword>
<evidence type="ECO:0000256" key="1">
    <source>
        <dbReference type="SAM" id="Phobius"/>
    </source>
</evidence>
<dbReference type="Proteomes" id="UP001239265">
    <property type="component" value="Unassembled WGS sequence"/>
</dbReference>
<dbReference type="EC" id="3.4.-.-" evidence="3"/>
<feature type="transmembrane region" description="Helical" evidence="1">
    <location>
        <begin position="81"/>
        <end position="98"/>
    </location>
</feature>
<feature type="transmembrane region" description="Helical" evidence="1">
    <location>
        <begin position="138"/>
        <end position="163"/>
    </location>
</feature>
<evidence type="ECO:0000259" key="2">
    <source>
        <dbReference type="Pfam" id="PF02517"/>
    </source>
</evidence>
<keyword evidence="1" id="KW-0812">Transmembrane</keyword>
<reference evidence="3 4" key="1">
    <citation type="submission" date="2023-06" db="EMBL/GenBank/DDBJ databases">
        <title>Nosocomial Elizabethkingia miricola genome.</title>
        <authorList>
            <person name="Morgado S."/>
            <person name="Fonseca E."/>
            <person name="Freitas F."/>
            <person name="Vicente A.C."/>
        </authorList>
    </citation>
    <scope>NUCLEOTIDE SEQUENCE [LARGE SCALE GENOMIC DNA]</scope>
    <source>
        <strain evidence="3 4">EM15</strain>
    </source>
</reference>
<feature type="transmembrane region" description="Helical" evidence="1">
    <location>
        <begin position="50"/>
        <end position="69"/>
    </location>
</feature>
<dbReference type="GO" id="GO:0080120">
    <property type="term" value="P:CAAX-box protein maturation"/>
    <property type="evidence" value="ECO:0007669"/>
    <property type="project" value="UniProtKB-ARBA"/>
</dbReference>
<name>A0ABD5B868_ELIMR</name>
<feature type="transmembrane region" description="Helical" evidence="1">
    <location>
        <begin position="202"/>
        <end position="227"/>
    </location>
</feature>
<gene>
    <name evidence="3" type="ORF">QT385_15340</name>
</gene>
<keyword evidence="1" id="KW-1133">Transmembrane helix</keyword>
<accession>A0ABD5B868</accession>
<keyword evidence="3" id="KW-0482">Metalloprotease</keyword>
<evidence type="ECO:0000313" key="4">
    <source>
        <dbReference type="Proteomes" id="UP001239265"/>
    </source>
</evidence>
<feature type="transmembrane region" description="Helical" evidence="1">
    <location>
        <begin position="12"/>
        <end position="30"/>
    </location>
</feature>